<dbReference type="PIRSF" id="PIRSF029256">
    <property type="entry name" value="SpoU_TrmH_prd"/>
    <property type="match status" value="1"/>
</dbReference>
<evidence type="ECO:0000313" key="9">
    <source>
        <dbReference type="EMBL" id="PJZ67414.1"/>
    </source>
</evidence>
<dbReference type="PANTHER" id="PTHR42971">
    <property type="entry name" value="TRNA (CYTIDINE(34)-2'-O)-METHYLTRANSFERASE"/>
    <property type="match status" value="1"/>
</dbReference>
<keyword evidence="2 6" id="KW-0489">Methyltransferase</keyword>
<reference evidence="9 10" key="1">
    <citation type="submission" date="2017-07" db="EMBL/GenBank/DDBJ databases">
        <title>Leptospira spp. isolated from tropical soils.</title>
        <authorList>
            <person name="Thibeaux R."/>
            <person name="Iraola G."/>
            <person name="Ferres I."/>
            <person name="Bierque E."/>
            <person name="Girault D."/>
            <person name="Soupe-Gilbert M.-E."/>
            <person name="Picardeau M."/>
            <person name="Goarant C."/>
        </authorList>
    </citation>
    <scope>NUCLEOTIDE SEQUENCE [LARGE SCALE GENOMIC DNA]</scope>
    <source>
        <strain evidence="9 10">FH2-C-A2</strain>
    </source>
</reference>
<comment type="catalytic activity">
    <reaction evidence="6">
        <text>cytidine(34) in tRNA + S-adenosyl-L-methionine = 2'-O-methylcytidine(34) in tRNA + S-adenosyl-L-homocysteine + H(+)</text>
        <dbReference type="Rhea" id="RHEA:43084"/>
        <dbReference type="Rhea" id="RHEA-COMP:10331"/>
        <dbReference type="Rhea" id="RHEA-COMP:10332"/>
        <dbReference type="ChEBI" id="CHEBI:15378"/>
        <dbReference type="ChEBI" id="CHEBI:57856"/>
        <dbReference type="ChEBI" id="CHEBI:59789"/>
        <dbReference type="ChEBI" id="CHEBI:74495"/>
        <dbReference type="ChEBI" id="CHEBI:82748"/>
        <dbReference type="EC" id="2.1.1.207"/>
    </reaction>
</comment>
<feature type="binding site" evidence="6 7">
    <location>
        <position position="102"/>
    </location>
    <ligand>
        <name>S-adenosyl-L-methionine</name>
        <dbReference type="ChEBI" id="CHEBI:59789"/>
    </ligand>
</feature>
<comment type="caution">
    <text evidence="6">Lacks conserved residue(s) required for the propagation of feature annotation.</text>
</comment>
<evidence type="ECO:0000256" key="1">
    <source>
        <dbReference type="ARBA" id="ARBA00022490"/>
    </source>
</evidence>
<comment type="similarity">
    <text evidence="6">Belongs to the class IV-like SAM-binding methyltransferase superfamily. RNA methyltransferase TrmH family. TrmL subfamily.</text>
</comment>
<evidence type="ECO:0000256" key="5">
    <source>
        <dbReference type="ARBA" id="ARBA00022694"/>
    </source>
</evidence>
<name>A0A2M9ZGB1_9LEPT</name>
<evidence type="ECO:0000256" key="2">
    <source>
        <dbReference type="ARBA" id="ARBA00022603"/>
    </source>
</evidence>
<sequence length="153" mass="17043">MSLRIALYRPEIPPNTGNIARLCVALGAELHIVGKPAFEMTEKAARRAGLDYWDKLSLTLHSDWSGFAETLPSGSNLYLVSTKGDTSYTTPRYSKDDTFLFGNETSGLPPEIFQSSVSKQVIRIPMEEDCRCLNLSNAVAVVAYEALRQIRNW</sequence>
<keyword evidence="1 6" id="KW-0963">Cytoplasm</keyword>
<dbReference type="RefSeq" id="WP_100757915.1">
    <property type="nucleotide sequence ID" value="NZ_NPDT01000001.1"/>
</dbReference>
<keyword evidence="3 6" id="KW-0808">Transferase</keyword>
<gene>
    <name evidence="9" type="ORF">CH371_05140</name>
</gene>
<evidence type="ECO:0000256" key="6">
    <source>
        <dbReference type="HAMAP-Rule" id="MF_01885"/>
    </source>
</evidence>
<evidence type="ECO:0000313" key="10">
    <source>
        <dbReference type="Proteomes" id="UP000231912"/>
    </source>
</evidence>
<comment type="subcellular location">
    <subcellularLocation>
        <location evidence="6">Cytoplasm</location>
    </subcellularLocation>
</comment>
<dbReference type="Gene3D" id="3.40.1280.10">
    <property type="match status" value="1"/>
</dbReference>
<dbReference type="GO" id="GO:0141102">
    <property type="term" value="F:tRNA (5-carboxymethylaminomethyluridine(34)-2'-O)-methyltransferase activity"/>
    <property type="evidence" value="ECO:0007669"/>
    <property type="project" value="RHEA"/>
</dbReference>
<keyword evidence="5 6" id="KW-0819">tRNA processing</keyword>
<evidence type="ECO:0000256" key="4">
    <source>
        <dbReference type="ARBA" id="ARBA00022691"/>
    </source>
</evidence>
<dbReference type="PANTHER" id="PTHR42971:SF1">
    <property type="entry name" value="TRNA (CYTIDINE(34)-2'-O)-METHYLTRANSFERASE"/>
    <property type="match status" value="1"/>
</dbReference>
<dbReference type="EC" id="2.1.1.207" evidence="6"/>
<dbReference type="InterPro" id="IPR001537">
    <property type="entry name" value="SpoU_MeTrfase"/>
</dbReference>
<dbReference type="AlphaFoldDB" id="A0A2M9ZGB1"/>
<evidence type="ECO:0000256" key="3">
    <source>
        <dbReference type="ARBA" id="ARBA00022679"/>
    </source>
</evidence>
<dbReference type="GO" id="GO:0141098">
    <property type="term" value="F:tRNA (cytidine(34)-2'-O)-methyltransferase activity"/>
    <property type="evidence" value="ECO:0007669"/>
    <property type="project" value="RHEA"/>
</dbReference>
<dbReference type="InterPro" id="IPR029026">
    <property type="entry name" value="tRNA_m1G_MTases_N"/>
</dbReference>
<proteinExistence type="inferred from homology"/>
<evidence type="ECO:0000259" key="8">
    <source>
        <dbReference type="Pfam" id="PF00588"/>
    </source>
</evidence>
<dbReference type="InterPro" id="IPR016914">
    <property type="entry name" value="TrmL"/>
</dbReference>
<dbReference type="EMBL" id="NPDT01000001">
    <property type="protein sequence ID" value="PJZ67414.1"/>
    <property type="molecule type" value="Genomic_DNA"/>
</dbReference>
<dbReference type="Proteomes" id="UP000231912">
    <property type="component" value="Unassembled WGS sequence"/>
</dbReference>
<dbReference type="GO" id="GO:0002130">
    <property type="term" value="P:wobble position ribose methylation"/>
    <property type="evidence" value="ECO:0007669"/>
    <property type="project" value="TreeGrafter"/>
</dbReference>
<dbReference type="Pfam" id="PF00588">
    <property type="entry name" value="SpoU_methylase"/>
    <property type="match status" value="1"/>
</dbReference>
<dbReference type="GO" id="GO:0005737">
    <property type="term" value="C:cytoplasm"/>
    <property type="evidence" value="ECO:0007669"/>
    <property type="project" value="UniProtKB-SubCell"/>
</dbReference>
<keyword evidence="4 6" id="KW-0949">S-adenosyl-L-methionine</keyword>
<dbReference type="GO" id="GO:0003723">
    <property type="term" value="F:RNA binding"/>
    <property type="evidence" value="ECO:0007669"/>
    <property type="project" value="InterPro"/>
</dbReference>
<dbReference type="HAMAP" id="MF_01885">
    <property type="entry name" value="tRNA_methyltr_TrmL"/>
    <property type="match status" value="1"/>
</dbReference>
<dbReference type="InterPro" id="IPR029028">
    <property type="entry name" value="Alpha/beta_knot_MTases"/>
</dbReference>
<comment type="catalytic activity">
    <reaction evidence="6">
        <text>5-carboxymethylaminomethyluridine(34) in tRNA(Leu) + S-adenosyl-L-methionine = 5-carboxymethylaminomethyl-2'-O-methyluridine(34) in tRNA(Leu) + S-adenosyl-L-homocysteine + H(+)</text>
        <dbReference type="Rhea" id="RHEA:43088"/>
        <dbReference type="Rhea" id="RHEA-COMP:10333"/>
        <dbReference type="Rhea" id="RHEA-COMP:10334"/>
        <dbReference type="ChEBI" id="CHEBI:15378"/>
        <dbReference type="ChEBI" id="CHEBI:57856"/>
        <dbReference type="ChEBI" id="CHEBI:59789"/>
        <dbReference type="ChEBI" id="CHEBI:74508"/>
        <dbReference type="ChEBI" id="CHEBI:74511"/>
        <dbReference type="EC" id="2.1.1.207"/>
    </reaction>
</comment>
<comment type="function">
    <text evidence="6">Could methylate the ribose at the nucleotide 34 wobble position in tRNA.</text>
</comment>
<feature type="binding site" evidence="6 7">
    <location>
        <position position="124"/>
    </location>
    <ligand>
        <name>S-adenosyl-L-methionine</name>
        <dbReference type="ChEBI" id="CHEBI:59789"/>
    </ligand>
</feature>
<organism evidence="9 10">
    <name type="scientific">Leptospira wolffii</name>
    <dbReference type="NCBI Taxonomy" id="409998"/>
    <lineage>
        <taxon>Bacteria</taxon>
        <taxon>Pseudomonadati</taxon>
        <taxon>Spirochaetota</taxon>
        <taxon>Spirochaetia</taxon>
        <taxon>Leptospirales</taxon>
        <taxon>Leptospiraceae</taxon>
        <taxon>Leptospira</taxon>
    </lineage>
</organism>
<dbReference type="CDD" id="cd18094">
    <property type="entry name" value="SpoU-like_TrmL"/>
    <property type="match status" value="1"/>
</dbReference>
<feature type="domain" description="tRNA/rRNA methyltransferase SpoU type" evidence="8">
    <location>
        <begin position="3"/>
        <end position="144"/>
    </location>
</feature>
<evidence type="ECO:0000256" key="7">
    <source>
        <dbReference type="PIRSR" id="PIRSR029256-1"/>
    </source>
</evidence>
<protein>
    <recommendedName>
        <fullName evidence="6">Putative tRNA (cytidine(34)-2'-O)-methyltransferase</fullName>
        <ecNumber evidence="6">2.1.1.207</ecNumber>
    </recommendedName>
    <alternativeName>
        <fullName evidence="6">tRNA (cytidine/uridine-2'-O-)-methyltransferase</fullName>
    </alternativeName>
</protein>
<comment type="caution">
    <text evidence="9">The sequence shown here is derived from an EMBL/GenBank/DDBJ whole genome shotgun (WGS) entry which is preliminary data.</text>
</comment>
<feature type="binding site" evidence="6 7">
    <location>
        <position position="80"/>
    </location>
    <ligand>
        <name>S-adenosyl-L-methionine</name>
        <dbReference type="ChEBI" id="CHEBI:59789"/>
    </ligand>
</feature>
<accession>A0A2M9ZGB1</accession>
<dbReference type="SUPFAM" id="SSF75217">
    <property type="entry name" value="alpha/beta knot"/>
    <property type="match status" value="1"/>
</dbReference>